<protein>
    <submittedName>
        <fullName evidence="2">DUF1275 domain-containing protein</fullName>
    </submittedName>
</protein>
<feature type="transmembrane region" description="Helical" evidence="1">
    <location>
        <begin position="49"/>
        <end position="74"/>
    </location>
</feature>
<dbReference type="Proteomes" id="UP000244900">
    <property type="component" value="Chromosome"/>
</dbReference>
<feature type="transmembrane region" description="Helical" evidence="1">
    <location>
        <begin position="207"/>
        <end position="228"/>
    </location>
</feature>
<feature type="transmembrane region" description="Helical" evidence="1">
    <location>
        <begin position="94"/>
        <end position="111"/>
    </location>
</feature>
<dbReference type="EMBL" id="CP029188">
    <property type="protein sequence ID" value="AWI27785.1"/>
    <property type="molecule type" value="Genomic_DNA"/>
</dbReference>
<reference evidence="2 3" key="1">
    <citation type="submission" date="2018-05" db="EMBL/GenBank/DDBJ databases">
        <title>Complete genome sequence of sponge-derived Streptomyces sp. HNM0039.</title>
        <authorList>
            <person name="Huang X."/>
            <person name="Zhou S."/>
        </authorList>
    </citation>
    <scope>NUCLEOTIDE SEQUENCE [LARGE SCALE GENOMIC DNA]</scope>
    <source>
        <strain evidence="2 3">HNM0039</strain>
    </source>
</reference>
<evidence type="ECO:0000256" key="1">
    <source>
        <dbReference type="SAM" id="Phobius"/>
    </source>
</evidence>
<proteinExistence type="predicted"/>
<feature type="transmembrane region" description="Helical" evidence="1">
    <location>
        <begin position="183"/>
        <end position="201"/>
    </location>
</feature>
<dbReference type="AlphaFoldDB" id="A0A2S1SMY5"/>
<feature type="transmembrane region" description="Helical" evidence="1">
    <location>
        <begin position="123"/>
        <end position="139"/>
    </location>
</feature>
<gene>
    <name evidence="2" type="ORF">DDW44_02555</name>
</gene>
<dbReference type="PANTHER" id="PTHR37314:SF4">
    <property type="entry name" value="UPF0700 TRANSMEMBRANE PROTEIN YOAK"/>
    <property type="match status" value="1"/>
</dbReference>
<keyword evidence="1" id="KW-1133">Transmembrane helix</keyword>
<accession>A0A2S1SMY5</accession>
<dbReference type="RefSeq" id="WP_018891502.1">
    <property type="nucleotide sequence ID" value="NZ_CP029188.1"/>
</dbReference>
<dbReference type="PANTHER" id="PTHR37314">
    <property type="entry name" value="SLR0142 PROTEIN"/>
    <property type="match status" value="1"/>
</dbReference>
<dbReference type="InterPro" id="IPR010699">
    <property type="entry name" value="DUF1275"/>
</dbReference>
<evidence type="ECO:0000313" key="2">
    <source>
        <dbReference type="EMBL" id="AWI27785.1"/>
    </source>
</evidence>
<organism evidence="2 3">
    <name type="scientific">Streptomyces tirandamycinicus</name>
    <dbReference type="NCBI Taxonomy" id="2174846"/>
    <lineage>
        <taxon>Bacteria</taxon>
        <taxon>Bacillati</taxon>
        <taxon>Actinomycetota</taxon>
        <taxon>Actinomycetes</taxon>
        <taxon>Kitasatosporales</taxon>
        <taxon>Streptomycetaceae</taxon>
        <taxon>Streptomyces</taxon>
    </lineage>
</organism>
<keyword evidence="1" id="KW-0812">Transmembrane</keyword>
<sequence>MQAKRVTFLTWAMMALTVTTGMVEAVSFLALGPVFTAVQTGTMLLLSFALVGVAGLAVVPCLASVAGFTVGAALSARFESRSRLKGHRWFREALIAESLVLAVAASVAWGIERPGEPLTAHHYTAAGLVALAMGIRNVSTLRAGVRGMPVTVTTRALAALIGGSPLAVDTRLAPGAGDQVRRAVSVLAMFAGGLLGAWLLHDGRIGAGAVLLCTAVLGVAVALAFTLVPRERTSEAD</sequence>
<evidence type="ECO:0000313" key="3">
    <source>
        <dbReference type="Proteomes" id="UP000244900"/>
    </source>
</evidence>
<keyword evidence="3" id="KW-1185">Reference proteome</keyword>
<keyword evidence="1" id="KW-0472">Membrane</keyword>
<dbReference type="OrthoDB" id="4272751at2"/>
<name>A0A2S1SMY5_9ACTN</name>
<dbReference type="Pfam" id="PF06912">
    <property type="entry name" value="DUF1275"/>
    <property type="match status" value="1"/>
</dbReference>
<dbReference type="KEGG" id="stir:DDW44_02555"/>